<dbReference type="STRING" id="1121131.SAMN02745229_00310"/>
<dbReference type="InterPro" id="IPR012816">
    <property type="entry name" value="NADAR"/>
</dbReference>
<dbReference type="Gene3D" id="1.10.357.40">
    <property type="entry name" value="YbiA-like"/>
    <property type="match status" value="1"/>
</dbReference>
<dbReference type="SUPFAM" id="SSF143990">
    <property type="entry name" value="YbiA-like"/>
    <property type="match status" value="1"/>
</dbReference>
<dbReference type="GeneID" id="89508942"/>
<dbReference type="Proteomes" id="UP000184278">
    <property type="component" value="Unassembled WGS sequence"/>
</dbReference>
<keyword evidence="5" id="KW-1185">Reference proteome</keyword>
<dbReference type="CDD" id="cd15457">
    <property type="entry name" value="NADAR"/>
    <property type="match status" value="1"/>
</dbReference>
<dbReference type="EMBL" id="FQXK01000003">
    <property type="protein sequence ID" value="SHH13067.1"/>
    <property type="molecule type" value="Genomic_DNA"/>
</dbReference>
<dbReference type="Pfam" id="PF08719">
    <property type="entry name" value="NADAR"/>
    <property type="match status" value="1"/>
</dbReference>
<dbReference type="NCBIfam" id="TIGR02464">
    <property type="entry name" value="ribofla_fusion"/>
    <property type="match status" value="1"/>
</dbReference>
<comment type="catalytic activity">
    <reaction evidence="2">
        <text>2,5-diamino-6-hydroxy-4-(5-phosphoribosylamino)-pyrimidine + H2O = 2,5,6-triamino-4-hydroxypyrimidine + D-ribose 5-phosphate</text>
        <dbReference type="Rhea" id="RHEA:23436"/>
        <dbReference type="ChEBI" id="CHEBI:15377"/>
        <dbReference type="ChEBI" id="CHEBI:58614"/>
        <dbReference type="ChEBI" id="CHEBI:78346"/>
        <dbReference type="ChEBI" id="CHEBI:137796"/>
    </reaction>
</comment>
<sequence>MKSDNLVCFYRENDAYGELSNWINAPFKYAGIQYQSSLQFIMLHKVMMFGQRQIGQKIMQETSPEEIKKLATKFEGYRDMLWDVTCEGVAYRGIRAKFQQNPKLAEKLLATGNKVIAFSSPLDEMWGTGISLNQPEAAYDPSKWKGKNRLGRVLMDVRTWLRLSIMATGEILPYMDIKDGTTIPEFRMTPGELQMIPDFTRAIQTYVLSLPDQHAKDTCLRSFEMGRLDANIASLPRAGLLEMKQEVFDNARLRAIIEQKTRPAGGNELPE</sequence>
<evidence type="ECO:0000313" key="5">
    <source>
        <dbReference type="Proteomes" id="UP000184278"/>
    </source>
</evidence>
<accession>A0A1M5QG59</accession>
<reference evidence="5" key="1">
    <citation type="submission" date="2016-11" db="EMBL/GenBank/DDBJ databases">
        <authorList>
            <person name="Varghese N."/>
            <person name="Submissions S."/>
        </authorList>
    </citation>
    <scope>NUCLEOTIDE SEQUENCE [LARGE SCALE GENOMIC DNA]</scope>
    <source>
        <strain evidence="5">DSM 3071</strain>
    </source>
</reference>
<gene>
    <name evidence="4" type="ORF">SAMN02745229_00310</name>
</gene>
<evidence type="ECO:0000256" key="2">
    <source>
        <dbReference type="ARBA" id="ARBA00000751"/>
    </source>
</evidence>
<feature type="domain" description="NADAR" evidence="3">
    <location>
        <begin position="9"/>
        <end position="162"/>
    </location>
</feature>
<dbReference type="OrthoDB" id="67297at2"/>
<protein>
    <recommendedName>
        <fullName evidence="3">NADAR domain-containing protein</fullName>
    </recommendedName>
</protein>
<dbReference type="RefSeq" id="WP_073384927.1">
    <property type="nucleotide sequence ID" value="NZ_FQXK01000003.1"/>
</dbReference>
<evidence type="ECO:0000256" key="1">
    <source>
        <dbReference type="ARBA" id="ARBA00000022"/>
    </source>
</evidence>
<evidence type="ECO:0000259" key="3">
    <source>
        <dbReference type="Pfam" id="PF08719"/>
    </source>
</evidence>
<proteinExistence type="predicted"/>
<organism evidence="4 5">
    <name type="scientific">Butyrivibrio fibrisolvens DSM 3071</name>
    <dbReference type="NCBI Taxonomy" id="1121131"/>
    <lineage>
        <taxon>Bacteria</taxon>
        <taxon>Bacillati</taxon>
        <taxon>Bacillota</taxon>
        <taxon>Clostridia</taxon>
        <taxon>Lachnospirales</taxon>
        <taxon>Lachnospiraceae</taxon>
        <taxon>Butyrivibrio</taxon>
    </lineage>
</organism>
<name>A0A1M5QG59_BUTFI</name>
<evidence type="ECO:0000313" key="4">
    <source>
        <dbReference type="EMBL" id="SHH13067.1"/>
    </source>
</evidence>
<dbReference type="AlphaFoldDB" id="A0A1M5QG59"/>
<dbReference type="InterPro" id="IPR037238">
    <property type="entry name" value="YbiA-like_sf"/>
</dbReference>
<comment type="catalytic activity">
    <reaction evidence="1">
        <text>5-amino-6-(5-phospho-D-ribosylamino)uracil + H2O = 5,6-diaminouracil + D-ribose 5-phosphate</text>
        <dbReference type="Rhea" id="RHEA:55020"/>
        <dbReference type="ChEBI" id="CHEBI:15377"/>
        <dbReference type="ChEBI" id="CHEBI:46252"/>
        <dbReference type="ChEBI" id="CHEBI:58453"/>
        <dbReference type="ChEBI" id="CHEBI:78346"/>
    </reaction>
</comment>